<organism evidence="1 2">
    <name type="scientific">Dyadobacter sandarakinus</name>
    <dbReference type="NCBI Taxonomy" id="2747268"/>
    <lineage>
        <taxon>Bacteria</taxon>
        <taxon>Pseudomonadati</taxon>
        <taxon>Bacteroidota</taxon>
        <taxon>Cytophagia</taxon>
        <taxon>Cytophagales</taxon>
        <taxon>Spirosomataceae</taxon>
        <taxon>Dyadobacter</taxon>
    </lineage>
</organism>
<evidence type="ECO:0000313" key="1">
    <source>
        <dbReference type="EMBL" id="QRQ99754.1"/>
    </source>
</evidence>
<keyword evidence="2" id="KW-1185">Reference proteome</keyword>
<protein>
    <submittedName>
        <fullName evidence="1">Uncharacterized protein</fullName>
    </submittedName>
</protein>
<sequence length="99" mass="11603">MSLAELTEEIAIELSCDRYLTMAWNINNRVFITENGQDKGKVIALYDVQLGDTVDYVFEMLKRELDKYYDMQGDMLERERLGYEHDSVTQGYAMDRLTC</sequence>
<dbReference type="Proteomes" id="UP000612680">
    <property type="component" value="Chromosome"/>
</dbReference>
<gene>
    <name evidence="1" type="ORF">HWI92_01880</name>
</gene>
<dbReference type="RefSeq" id="WP_204660516.1">
    <property type="nucleotide sequence ID" value="NZ_CP056775.1"/>
</dbReference>
<evidence type="ECO:0000313" key="2">
    <source>
        <dbReference type="Proteomes" id="UP000612680"/>
    </source>
</evidence>
<proteinExistence type="predicted"/>
<accession>A0ABX7I1V5</accession>
<dbReference type="EMBL" id="CP056775">
    <property type="protein sequence ID" value="QRQ99754.1"/>
    <property type="molecule type" value="Genomic_DNA"/>
</dbReference>
<name>A0ABX7I1V5_9BACT</name>
<reference evidence="1 2" key="1">
    <citation type="submission" date="2020-06" db="EMBL/GenBank/DDBJ databases">
        <title>Dyadobacter sandarakinus sp. nov., isolated from the soil of the Arctic Yellow River Station.</title>
        <authorList>
            <person name="Zhang Y."/>
            <person name="Peng F."/>
        </authorList>
    </citation>
    <scope>NUCLEOTIDE SEQUENCE [LARGE SCALE GENOMIC DNA]</scope>
    <source>
        <strain evidence="1 2">Q3-56</strain>
    </source>
</reference>